<reference evidence="9 10" key="1">
    <citation type="submission" date="2016-10" db="EMBL/GenBank/DDBJ databases">
        <authorList>
            <person name="de Groot N.N."/>
        </authorList>
    </citation>
    <scope>NUCLEOTIDE SEQUENCE [LARGE SCALE GENOMIC DNA]</scope>
    <source>
        <strain evidence="9 10">Nm1</strain>
    </source>
</reference>
<dbReference type="STRING" id="44576.SAMN05421881_10078"/>
<feature type="transmembrane region" description="Helical" evidence="8">
    <location>
        <begin position="25"/>
        <end position="43"/>
    </location>
</feature>
<proteinExistence type="inferred from homology"/>
<gene>
    <name evidence="9" type="ORF">SAMN05421881_10078</name>
</gene>
<dbReference type="Proteomes" id="UP000198640">
    <property type="component" value="Unassembled WGS sequence"/>
</dbReference>
<dbReference type="InterPro" id="IPR026034">
    <property type="entry name" value="MreD_proteobac"/>
</dbReference>
<name>A0A1H3E5U7_9PROT</name>
<evidence type="ECO:0000256" key="6">
    <source>
        <dbReference type="ARBA" id="ARBA00022989"/>
    </source>
</evidence>
<dbReference type="NCBIfam" id="TIGR03426">
    <property type="entry name" value="shape_MreD"/>
    <property type="match status" value="1"/>
</dbReference>
<keyword evidence="7 8" id="KW-0472">Membrane</keyword>
<accession>A0A1H3E5U7</accession>
<evidence type="ECO:0000256" key="5">
    <source>
        <dbReference type="ARBA" id="ARBA00022960"/>
    </source>
</evidence>
<comment type="subcellular location">
    <subcellularLocation>
        <location evidence="1">Cell membrane</location>
        <topology evidence="1">Multi-pass membrane protein</topology>
    </subcellularLocation>
</comment>
<dbReference type="AlphaFoldDB" id="A0A1H3E5U7"/>
<protein>
    <submittedName>
        <fullName evidence="9">Rod shape-determining protein MreD</fullName>
    </submittedName>
</protein>
<dbReference type="InterPro" id="IPR007227">
    <property type="entry name" value="Cell_shape_determining_MreD"/>
</dbReference>
<dbReference type="GO" id="GO:0008360">
    <property type="term" value="P:regulation of cell shape"/>
    <property type="evidence" value="ECO:0007669"/>
    <property type="project" value="UniProtKB-KW"/>
</dbReference>
<keyword evidence="5" id="KW-0133">Cell shape</keyword>
<dbReference type="EMBL" id="FNOY01000007">
    <property type="protein sequence ID" value="SDX73259.1"/>
    <property type="molecule type" value="Genomic_DNA"/>
</dbReference>
<dbReference type="GO" id="GO:0005886">
    <property type="term" value="C:plasma membrane"/>
    <property type="evidence" value="ECO:0007669"/>
    <property type="project" value="UniProtKB-SubCell"/>
</dbReference>
<dbReference type="OrthoDB" id="5297408at2"/>
<feature type="transmembrane region" description="Helical" evidence="8">
    <location>
        <begin position="122"/>
        <end position="144"/>
    </location>
</feature>
<organism evidence="9 10">
    <name type="scientific">Nitrosomonas halophila</name>
    <dbReference type="NCBI Taxonomy" id="44576"/>
    <lineage>
        <taxon>Bacteria</taxon>
        <taxon>Pseudomonadati</taxon>
        <taxon>Pseudomonadota</taxon>
        <taxon>Betaproteobacteria</taxon>
        <taxon>Nitrosomonadales</taxon>
        <taxon>Nitrosomonadaceae</taxon>
        <taxon>Nitrosomonas</taxon>
    </lineage>
</organism>
<keyword evidence="10" id="KW-1185">Reference proteome</keyword>
<keyword evidence="6 8" id="KW-1133">Transmembrane helix</keyword>
<evidence type="ECO:0000256" key="7">
    <source>
        <dbReference type="ARBA" id="ARBA00023136"/>
    </source>
</evidence>
<evidence type="ECO:0000256" key="4">
    <source>
        <dbReference type="ARBA" id="ARBA00022692"/>
    </source>
</evidence>
<evidence type="ECO:0000313" key="9">
    <source>
        <dbReference type="EMBL" id="SDX73259.1"/>
    </source>
</evidence>
<keyword evidence="4 8" id="KW-0812">Transmembrane</keyword>
<evidence type="ECO:0000256" key="1">
    <source>
        <dbReference type="ARBA" id="ARBA00004651"/>
    </source>
</evidence>
<evidence type="ECO:0000256" key="2">
    <source>
        <dbReference type="ARBA" id="ARBA00007776"/>
    </source>
</evidence>
<evidence type="ECO:0000256" key="8">
    <source>
        <dbReference type="SAM" id="Phobius"/>
    </source>
</evidence>
<feature type="transmembrane region" description="Helical" evidence="8">
    <location>
        <begin position="150"/>
        <end position="170"/>
    </location>
</feature>
<dbReference type="Pfam" id="PF04093">
    <property type="entry name" value="MreD"/>
    <property type="match status" value="1"/>
</dbReference>
<comment type="similarity">
    <text evidence="2">Belongs to the MreD family.</text>
</comment>
<keyword evidence="3" id="KW-1003">Cell membrane</keyword>
<dbReference type="RefSeq" id="WP_090411911.1">
    <property type="nucleotide sequence ID" value="NZ_FNOY01000007.1"/>
</dbReference>
<feature type="transmembrane region" description="Helical" evidence="8">
    <location>
        <begin position="86"/>
        <end position="110"/>
    </location>
</feature>
<dbReference type="PIRSF" id="PIRSF018472">
    <property type="entry name" value="MreD_proteobac"/>
    <property type="match status" value="1"/>
</dbReference>
<evidence type="ECO:0000256" key="3">
    <source>
        <dbReference type="ARBA" id="ARBA00022475"/>
    </source>
</evidence>
<sequence length="183" mass="20613">MPLSPTNKPKVTCHDYLGQELPLPAKSSLVYLSLIAAILLNLLPFENMAAILRPDFVALALLYWSIHQPQQTGMSIAFVMGLIMDVIDASIMGQHALAYCLLTFFALILHRRLRMFNAFRQIPAVLWMLFLAQIVVFLTGTLAGTYFPEWYVLLSSVTGALFWPLISIILGKFLKQRTDPDEI</sequence>
<dbReference type="PANTHER" id="PTHR37484:SF1">
    <property type="entry name" value="ROD SHAPE-DETERMINING PROTEIN MRED"/>
    <property type="match status" value="1"/>
</dbReference>
<dbReference type="PANTHER" id="PTHR37484">
    <property type="entry name" value="ROD SHAPE-DETERMINING PROTEIN MRED"/>
    <property type="match status" value="1"/>
</dbReference>
<evidence type="ECO:0000313" key="10">
    <source>
        <dbReference type="Proteomes" id="UP000198640"/>
    </source>
</evidence>